<dbReference type="Proteomes" id="UP000319949">
    <property type="component" value="Unassembled WGS sequence"/>
</dbReference>
<keyword evidence="2" id="KW-1185">Reference proteome</keyword>
<dbReference type="EMBL" id="VITK01000004">
    <property type="protein sequence ID" value="TWA99549.1"/>
    <property type="molecule type" value="Genomic_DNA"/>
</dbReference>
<protein>
    <submittedName>
        <fullName evidence="1">Uncharacterized protein</fullName>
    </submittedName>
</protein>
<organism evidence="1 2">
    <name type="scientific">Bradyrhizobium stylosanthis</name>
    <dbReference type="NCBI Taxonomy" id="1803665"/>
    <lineage>
        <taxon>Bacteria</taxon>
        <taxon>Pseudomonadati</taxon>
        <taxon>Pseudomonadota</taxon>
        <taxon>Alphaproteobacteria</taxon>
        <taxon>Hyphomicrobiales</taxon>
        <taxon>Nitrobacteraceae</taxon>
        <taxon>Bradyrhizobium</taxon>
    </lineage>
</organism>
<evidence type="ECO:0000313" key="1">
    <source>
        <dbReference type="EMBL" id="TWA99549.1"/>
    </source>
</evidence>
<gene>
    <name evidence="1" type="ORF">FBZ96_104525</name>
</gene>
<evidence type="ECO:0000313" key="2">
    <source>
        <dbReference type="Proteomes" id="UP000319949"/>
    </source>
</evidence>
<accession>A0A560DR07</accession>
<reference evidence="1 2" key="1">
    <citation type="submission" date="2019-06" db="EMBL/GenBank/DDBJ databases">
        <title>Genomic Encyclopedia of Type Strains, Phase IV (KMG-V): Genome sequencing to study the core and pangenomes of soil and plant-associated prokaryotes.</title>
        <authorList>
            <person name="Whitman W."/>
        </authorList>
    </citation>
    <scope>NUCLEOTIDE SEQUENCE [LARGE SCALE GENOMIC DNA]</scope>
    <source>
        <strain evidence="1 2">BR 510</strain>
    </source>
</reference>
<name>A0A560DR07_9BRAD</name>
<proteinExistence type="predicted"/>
<dbReference type="RefSeq" id="WP_063691065.1">
    <property type="nucleotide sequence ID" value="NZ_LVEM01000004.1"/>
</dbReference>
<sequence>MSDLTQDQEDVQIVIREFIPDSDQIDATTMKALVSGQNVKYDKDEFSASYDLTELFKLVHDWAPIIANLFTVAKILYDFAKGEKKATPTADEIADAFVKKYGQFEQHDQLRQAAELVAGRMSAKTADD</sequence>
<comment type="caution">
    <text evidence="1">The sequence shown here is derived from an EMBL/GenBank/DDBJ whole genome shotgun (WGS) entry which is preliminary data.</text>
</comment>
<dbReference type="AlphaFoldDB" id="A0A560DR07"/>